<feature type="compositionally biased region" description="Polar residues" evidence="1">
    <location>
        <begin position="83"/>
        <end position="95"/>
    </location>
</feature>
<feature type="signal peptide" evidence="2">
    <location>
        <begin position="1"/>
        <end position="21"/>
    </location>
</feature>
<evidence type="ECO:0000256" key="1">
    <source>
        <dbReference type="SAM" id="MobiDB-lite"/>
    </source>
</evidence>
<feature type="chain" id="PRO_5006865596" evidence="2">
    <location>
        <begin position="22"/>
        <end position="161"/>
    </location>
</feature>
<organism evidence="3">
    <name type="scientific">Solanum chacoense</name>
    <name type="common">Chaco potato</name>
    <dbReference type="NCBI Taxonomy" id="4108"/>
    <lineage>
        <taxon>Eukaryota</taxon>
        <taxon>Viridiplantae</taxon>
        <taxon>Streptophyta</taxon>
        <taxon>Embryophyta</taxon>
        <taxon>Tracheophyta</taxon>
        <taxon>Spermatophyta</taxon>
        <taxon>Magnoliopsida</taxon>
        <taxon>eudicotyledons</taxon>
        <taxon>Gunneridae</taxon>
        <taxon>Pentapetalae</taxon>
        <taxon>asterids</taxon>
        <taxon>lamiids</taxon>
        <taxon>Solanales</taxon>
        <taxon>Solanaceae</taxon>
        <taxon>Solanoideae</taxon>
        <taxon>Solaneae</taxon>
        <taxon>Solanum</taxon>
    </lineage>
</organism>
<evidence type="ECO:0000256" key="2">
    <source>
        <dbReference type="SAM" id="SignalP"/>
    </source>
</evidence>
<dbReference type="AlphaFoldDB" id="A0A0V0H0L4"/>
<feature type="compositionally biased region" description="Polar residues" evidence="1">
    <location>
        <begin position="119"/>
        <end position="134"/>
    </location>
</feature>
<feature type="region of interest" description="Disordered" evidence="1">
    <location>
        <begin position="83"/>
        <end position="161"/>
    </location>
</feature>
<accession>A0A0V0H0L4</accession>
<proteinExistence type="predicted"/>
<protein>
    <submittedName>
        <fullName evidence="3">Putative ovule protein</fullName>
    </submittedName>
</protein>
<reference evidence="3" key="1">
    <citation type="submission" date="2015-12" db="EMBL/GenBank/DDBJ databases">
        <title>Gene expression during late stages of embryo sac development: a critical building block for successful pollen-pistil interactions.</title>
        <authorList>
            <person name="Liu Y."/>
            <person name="Joly V."/>
            <person name="Sabar M."/>
            <person name="Matton D.P."/>
        </authorList>
    </citation>
    <scope>NUCLEOTIDE SEQUENCE</scope>
</reference>
<feature type="compositionally biased region" description="Polar residues" evidence="1">
    <location>
        <begin position="143"/>
        <end position="152"/>
    </location>
</feature>
<sequence>MSPRFMMVVAIVGVLICGTNCEESYGRKLLEDCAQDDDQNSTQTDQPVLVPYGVDLTQARDKGNSYITGEPIDPDDLARFHNFQQSGHIDQSNENPCDLNKSDMPTLDGPNGVEEPLLTSEQNSTQIDQSNQIPFGSDLTEVPDQSNSNTFDGSIGIDEYF</sequence>
<name>A0A0V0H0L4_SOLCH</name>
<evidence type="ECO:0000313" key="3">
    <source>
        <dbReference type="EMBL" id="JAP13030.1"/>
    </source>
</evidence>
<keyword evidence="2" id="KW-0732">Signal</keyword>
<dbReference type="EMBL" id="GEDG01028662">
    <property type="protein sequence ID" value="JAP13030.1"/>
    <property type="molecule type" value="Transcribed_RNA"/>
</dbReference>